<evidence type="ECO:0000256" key="1">
    <source>
        <dbReference type="ARBA" id="ARBA00009631"/>
    </source>
</evidence>
<dbReference type="PANTHER" id="PTHR47385:SF24">
    <property type="entry name" value="MUSCLE-SPECIFIC PROTEIN 20"/>
    <property type="match status" value="1"/>
</dbReference>
<accession>A0ABP0GBA7</accession>
<evidence type="ECO:0000313" key="3">
    <source>
        <dbReference type="EMBL" id="CAK8687929.1"/>
    </source>
</evidence>
<feature type="domain" description="Calponin-homology (CH)" evidence="2">
    <location>
        <begin position="24"/>
        <end position="130"/>
    </location>
</feature>
<dbReference type="InterPro" id="IPR001715">
    <property type="entry name" value="CH_dom"/>
</dbReference>
<dbReference type="Gene3D" id="1.10.418.10">
    <property type="entry name" value="Calponin-like domain"/>
    <property type="match status" value="1"/>
</dbReference>
<dbReference type="PROSITE" id="PS51122">
    <property type="entry name" value="CALPONIN_2"/>
    <property type="match status" value="1"/>
</dbReference>
<dbReference type="InterPro" id="IPR050606">
    <property type="entry name" value="Calponin-like"/>
</dbReference>
<comment type="similarity">
    <text evidence="1">Belongs to the calponin family.</text>
</comment>
<dbReference type="InterPro" id="IPR036872">
    <property type="entry name" value="CH_dom_sf"/>
</dbReference>
<dbReference type="Pfam" id="PF00307">
    <property type="entry name" value="CH"/>
    <property type="match status" value="1"/>
</dbReference>
<dbReference type="InterPro" id="IPR000557">
    <property type="entry name" value="Calponin_repeat"/>
</dbReference>
<evidence type="ECO:0000313" key="4">
    <source>
        <dbReference type="Proteomes" id="UP001642483"/>
    </source>
</evidence>
<proteinExistence type="inferred from homology"/>
<dbReference type="PRINTS" id="PR00888">
    <property type="entry name" value="SM22CALPONIN"/>
</dbReference>
<comment type="caution">
    <text evidence="3">The sequence shown here is derived from an EMBL/GenBank/DDBJ whole genome shotgun (WGS) entry which is preliminary data.</text>
</comment>
<organism evidence="3 4">
    <name type="scientific">Clavelina lepadiformis</name>
    <name type="common">Light-bulb sea squirt</name>
    <name type="synonym">Ascidia lepadiformis</name>
    <dbReference type="NCBI Taxonomy" id="159417"/>
    <lineage>
        <taxon>Eukaryota</taxon>
        <taxon>Metazoa</taxon>
        <taxon>Chordata</taxon>
        <taxon>Tunicata</taxon>
        <taxon>Ascidiacea</taxon>
        <taxon>Aplousobranchia</taxon>
        <taxon>Clavelinidae</taxon>
        <taxon>Clavelina</taxon>
    </lineage>
</organism>
<dbReference type="CDD" id="cd21207">
    <property type="entry name" value="CH_dMP20-like"/>
    <property type="match status" value="1"/>
</dbReference>
<keyword evidence="4" id="KW-1185">Reference proteome</keyword>
<evidence type="ECO:0000259" key="2">
    <source>
        <dbReference type="PROSITE" id="PS50021"/>
    </source>
</evidence>
<protein>
    <recommendedName>
        <fullName evidence="2">Calponin-homology (CH) domain-containing protein</fullName>
    </recommendedName>
</protein>
<dbReference type="SUPFAM" id="SSF47576">
    <property type="entry name" value="Calponin-homology domain, CH-domain"/>
    <property type="match status" value="1"/>
</dbReference>
<reference evidence="3 4" key="1">
    <citation type="submission" date="2024-02" db="EMBL/GenBank/DDBJ databases">
        <authorList>
            <person name="Daric V."/>
            <person name="Darras S."/>
        </authorList>
    </citation>
    <scope>NUCLEOTIDE SEQUENCE [LARGE SCALE GENOMIC DNA]</scope>
</reference>
<name>A0ABP0GBA7_CLALP</name>
<dbReference type="EMBL" id="CAWYQH010000106">
    <property type="protein sequence ID" value="CAK8687929.1"/>
    <property type="molecule type" value="Genomic_DNA"/>
</dbReference>
<dbReference type="InterPro" id="IPR003096">
    <property type="entry name" value="SM22_calponin"/>
</dbReference>
<dbReference type="PANTHER" id="PTHR47385">
    <property type="entry name" value="CALPONIN"/>
    <property type="match status" value="1"/>
</dbReference>
<dbReference type="SMART" id="SM00033">
    <property type="entry name" value="CH"/>
    <property type="match status" value="1"/>
</dbReference>
<dbReference type="Pfam" id="PF00402">
    <property type="entry name" value="Calponin"/>
    <property type="match status" value="1"/>
</dbReference>
<dbReference type="Proteomes" id="UP001642483">
    <property type="component" value="Unassembled WGS sequence"/>
</dbReference>
<gene>
    <name evidence="3" type="ORF">CVLEPA_LOCUS19978</name>
</gene>
<dbReference type="PROSITE" id="PS50021">
    <property type="entry name" value="CH"/>
    <property type="match status" value="1"/>
</dbReference>
<sequence>MANKGYAYGLSAQVAQKIAGKRDAGKENEAKEWIETITETQFDGGLSYEANMKNGVILCKLINKIAPKSVKKISDSSKPFNQMENINNFLTSCRKYGVDKGDLFQTVDLYEASNIPAVTATLFSLGRICQTKPEWDQSSSNYKNWPILGPKQATENVREFDEQTLQEGKKVIGIQAGTNKLASQAGQNFGGRRQVS</sequence>